<dbReference type="SMART" id="SM00355">
    <property type="entry name" value="ZnF_C2H2"/>
    <property type="match status" value="7"/>
</dbReference>
<dbReference type="EMBL" id="AJWK01005574">
    <property type="status" value="NOT_ANNOTATED_CDS"/>
    <property type="molecule type" value="Genomic_DNA"/>
</dbReference>
<keyword evidence="10" id="KW-1185">Reference proteome</keyword>
<dbReference type="InterPro" id="IPR036236">
    <property type="entry name" value="Znf_C2H2_sf"/>
</dbReference>
<sequence>MSLHMNNILNEKSEIDFSKICRSCMCQKVEMKEIFGSCLDNMLRTVSCVDVKLGDGLPDKMCVPCVLLVSRAFTFKQQCQKADATFRMYLMRKETEGNQVIESSLPGVQETEAEIIPMGLGQMVEDQRQVMECPERDEDVQDDSHAQEEIAEENVYFHESLATSEEINFENLQIQDAGIELSKVDLLPEDCCDEVLATVKDLKVYEPKIYHICNNCGLTFPSPEELAVHNRENHPEELQISPAETHFECQECHKTFADSKILRRHSKTHLIVKPHVCLTCGKTFAESSNLTKHKKKHTGELRNVVGKPNLCSVCGKRFKWAREKPYLCPVCGKGFKQSGYVAIHLRTHTGERPYVCPDCGRAFAGSNTLALHRRCHTGERPYACSVCPKRFARHETAVIHQRIHTGEKPYSCPMCKKSFSQQSTLSTHQLTHLSTGTFVVAENQILEPEPEETNLG</sequence>
<evidence type="ECO:0008006" key="11">
    <source>
        <dbReference type="Google" id="ProtNLM"/>
    </source>
</evidence>
<keyword evidence="3 5" id="KW-0863">Zinc-finger</keyword>
<dbReference type="PROSITE" id="PS50157">
    <property type="entry name" value="ZINC_FINGER_C2H2_2"/>
    <property type="match status" value="7"/>
</dbReference>
<dbReference type="PROSITE" id="PS51915">
    <property type="entry name" value="ZAD"/>
    <property type="match status" value="1"/>
</dbReference>
<dbReference type="InterPro" id="IPR012934">
    <property type="entry name" value="Znf_AD"/>
</dbReference>
<feature type="domain" description="C2H2-type" evidence="7">
    <location>
        <begin position="382"/>
        <end position="409"/>
    </location>
</feature>
<dbReference type="PANTHER" id="PTHR24409">
    <property type="entry name" value="ZINC FINGER PROTEIN 142"/>
    <property type="match status" value="1"/>
</dbReference>
<accession>A0A1B0EST1</accession>
<evidence type="ECO:0000256" key="4">
    <source>
        <dbReference type="ARBA" id="ARBA00022833"/>
    </source>
</evidence>
<dbReference type="GO" id="GO:0000981">
    <property type="term" value="F:DNA-binding transcription factor activity, RNA polymerase II-specific"/>
    <property type="evidence" value="ECO:0007669"/>
    <property type="project" value="TreeGrafter"/>
</dbReference>
<feature type="binding site" evidence="6">
    <location>
        <position position="62"/>
    </location>
    <ligand>
        <name>Zn(2+)</name>
        <dbReference type="ChEBI" id="CHEBI:29105"/>
    </ligand>
</feature>
<feature type="domain" description="C2H2-type" evidence="7">
    <location>
        <begin position="211"/>
        <end position="239"/>
    </location>
</feature>
<dbReference type="FunFam" id="3.30.160.60:FF:000072">
    <property type="entry name" value="zinc finger protein 143 isoform X1"/>
    <property type="match status" value="1"/>
</dbReference>
<evidence type="ECO:0000256" key="3">
    <source>
        <dbReference type="ARBA" id="ARBA00022771"/>
    </source>
</evidence>
<dbReference type="PANTHER" id="PTHR24409:SF295">
    <property type="entry name" value="AZ2-RELATED"/>
    <property type="match status" value="1"/>
</dbReference>
<feature type="domain" description="C2H2-type" evidence="7">
    <location>
        <begin position="275"/>
        <end position="302"/>
    </location>
</feature>
<keyword evidence="2" id="KW-0677">Repeat</keyword>
<dbReference type="SUPFAM" id="SSF57716">
    <property type="entry name" value="Glucocorticoid receptor-like (DNA-binding domain)"/>
    <property type="match status" value="1"/>
</dbReference>
<feature type="domain" description="C2H2-type" evidence="7">
    <location>
        <begin position="354"/>
        <end position="381"/>
    </location>
</feature>
<feature type="domain" description="C2H2-type" evidence="7">
    <location>
        <begin position="247"/>
        <end position="274"/>
    </location>
</feature>
<evidence type="ECO:0000256" key="6">
    <source>
        <dbReference type="PROSITE-ProRule" id="PRU01263"/>
    </source>
</evidence>
<dbReference type="Pfam" id="PF00096">
    <property type="entry name" value="zf-C2H2"/>
    <property type="match status" value="6"/>
</dbReference>
<feature type="binding site" evidence="6">
    <location>
        <position position="65"/>
    </location>
    <ligand>
        <name>Zn(2+)</name>
        <dbReference type="ChEBI" id="CHEBI:29105"/>
    </ligand>
</feature>
<evidence type="ECO:0000256" key="1">
    <source>
        <dbReference type="ARBA" id="ARBA00022723"/>
    </source>
</evidence>
<dbReference type="Proteomes" id="UP000092461">
    <property type="component" value="Unassembled WGS sequence"/>
</dbReference>
<dbReference type="FunFam" id="3.30.160.60:FF:002005">
    <property type="entry name" value="Zinc finger protein 200"/>
    <property type="match status" value="1"/>
</dbReference>
<feature type="binding site" evidence="6">
    <location>
        <position position="24"/>
    </location>
    <ligand>
        <name>Zn(2+)</name>
        <dbReference type="ChEBI" id="CHEBI:29105"/>
    </ligand>
</feature>
<evidence type="ECO:0000313" key="9">
    <source>
        <dbReference type="EnsemblMetazoa" id="LLOJ001615-PA"/>
    </source>
</evidence>
<reference evidence="9" key="1">
    <citation type="submission" date="2020-05" db="UniProtKB">
        <authorList>
            <consortium name="EnsemblMetazoa"/>
        </authorList>
    </citation>
    <scope>IDENTIFICATION</scope>
    <source>
        <strain evidence="9">Jacobina</strain>
    </source>
</reference>
<dbReference type="AlphaFoldDB" id="A0A1B0EST1"/>
<dbReference type="EnsemblMetazoa" id="LLOJ001615-RA">
    <property type="protein sequence ID" value="LLOJ001615-PA"/>
    <property type="gene ID" value="LLOJ001615"/>
</dbReference>
<evidence type="ECO:0000259" key="7">
    <source>
        <dbReference type="PROSITE" id="PS50157"/>
    </source>
</evidence>
<dbReference type="SMART" id="SM00868">
    <property type="entry name" value="zf-AD"/>
    <property type="match status" value="1"/>
</dbReference>
<keyword evidence="4 6" id="KW-0862">Zinc</keyword>
<name>A0A1B0EST1_LUTLO</name>
<dbReference type="VEuPathDB" id="VectorBase:LLOJ001615"/>
<evidence type="ECO:0000256" key="5">
    <source>
        <dbReference type="PROSITE-ProRule" id="PRU00042"/>
    </source>
</evidence>
<feature type="domain" description="C2H2-type" evidence="7">
    <location>
        <begin position="326"/>
        <end position="353"/>
    </location>
</feature>
<feature type="domain" description="ZAD" evidence="8">
    <location>
        <begin position="19"/>
        <end position="89"/>
    </location>
</feature>
<dbReference type="FunFam" id="3.30.160.60:FF:000180">
    <property type="entry name" value="Zinc finger protein 689"/>
    <property type="match status" value="1"/>
</dbReference>
<dbReference type="FunFam" id="3.30.160.60:FF:000478">
    <property type="entry name" value="Zinc finger protein 133"/>
    <property type="match status" value="1"/>
</dbReference>
<organism evidence="9 10">
    <name type="scientific">Lutzomyia longipalpis</name>
    <name type="common">Sand fly</name>
    <dbReference type="NCBI Taxonomy" id="7200"/>
    <lineage>
        <taxon>Eukaryota</taxon>
        <taxon>Metazoa</taxon>
        <taxon>Ecdysozoa</taxon>
        <taxon>Arthropoda</taxon>
        <taxon>Hexapoda</taxon>
        <taxon>Insecta</taxon>
        <taxon>Pterygota</taxon>
        <taxon>Neoptera</taxon>
        <taxon>Endopterygota</taxon>
        <taxon>Diptera</taxon>
        <taxon>Nematocera</taxon>
        <taxon>Psychodoidea</taxon>
        <taxon>Psychodidae</taxon>
        <taxon>Lutzomyia</taxon>
        <taxon>Lutzomyia</taxon>
    </lineage>
</organism>
<dbReference type="GO" id="GO:0000977">
    <property type="term" value="F:RNA polymerase II transcription regulatory region sequence-specific DNA binding"/>
    <property type="evidence" value="ECO:0007669"/>
    <property type="project" value="TreeGrafter"/>
</dbReference>
<evidence type="ECO:0000256" key="2">
    <source>
        <dbReference type="ARBA" id="ARBA00022737"/>
    </source>
</evidence>
<proteinExistence type="predicted"/>
<dbReference type="Gene3D" id="3.30.160.60">
    <property type="entry name" value="Classic Zinc Finger"/>
    <property type="match status" value="6"/>
</dbReference>
<dbReference type="FunFam" id="3.30.160.60:FF:000295">
    <property type="entry name" value="zinc finger protein 19"/>
    <property type="match status" value="1"/>
</dbReference>
<dbReference type="Pfam" id="PF07776">
    <property type="entry name" value="zf-AD"/>
    <property type="match status" value="1"/>
</dbReference>
<protein>
    <recommendedName>
        <fullName evidence="11">C2h2-type zn-finger protein</fullName>
    </recommendedName>
</protein>
<feature type="domain" description="C2H2-type" evidence="7">
    <location>
        <begin position="410"/>
        <end position="437"/>
    </location>
</feature>
<feature type="binding site" evidence="6">
    <location>
        <position position="21"/>
    </location>
    <ligand>
        <name>Zn(2+)</name>
        <dbReference type="ChEBI" id="CHEBI:29105"/>
    </ligand>
</feature>
<dbReference type="VEuPathDB" id="VectorBase:LLONM1_005644"/>
<dbReference type="InterPro" id="IPR013087">
    <property type="entry name" value="Znf_C2H2_type"/>
</dbReference>
<dbReference type="PROSITE" id="PS00028">
    <property type="entry name" value="ZINC_FINGER_C2H2_1"/>
    <property type="match status" value="7"/>
</dbReference>
<dbReference type="Pfam" id="PF13912">
    <property type="entry name" value="zf-C2H2_6"/>
    <property type="match status" value="1"/>
</dbReference>
<evidence type="ECO:0000259" key="8">
    <source>
        <dbReference type="PROSITE" id="PS51915"/>
    </source>
</evidence>
<dbReference type="SUPFAM" id="SSF57667">
    <property type="entry name" value="beta-beta-alpha zinc fingers"/>
    <property type="match status" value="4"/>
</dbReference>
<dbReference type="GO" id="GO:0005634">
    <property type="term" value="C:nucleus"/>
    <property type="evidence" value="ECO:0007669"/>
    <property type="project" value="InterPro"/>
</dbReference>
<dbReference type="GO" id="GO:0008270">
    <property type="term" value="F:zinc ion binding"/>
    <property type="evidence" value="ECO:0007669"/>
    <property type="project" value="UniProtKB-UniRule"/>
</dbReference>
<evidence type="ECO:0000313" key="10">
    <source>
        <dbReference type="Proteomes" id="UP000092461"/>
    </source>
</evidence>
<keyword evidence="1 6" id="KW-0479">Metal-binding</keyword>